<evidence type="ECO:0000256" key="4">
    <source>
        <dbReference type="SAM" id="MobiDB-lite"/>
    </source>
</evidence>
<evidence type="ECO:0000256" key="3">
    <source>
        <dbReference type="ARBA" id="ARBA00023163"/>
    </source>
</evidence>
<organism evidence="6 7">
    <name type="scientific">Azorhizobium oxalatiphilum</name>
    <dbReference type="NCBI Taxonomy" id="980631"/>
    <lineage>
        <taxon>Bacteria</taxon>
        <taxon>Pseudomonadati</taxon>
        <taxon>Pseudomonadota</taxon>
        <taxon>Alphaproteobacteria</taxon>
        <taxon>Hyphomicrobiales</taxon>
        <taxon>Xanthobacteraceae</taxon>
        <taxon>Azorhizobium</taxon>
    </lineage>
</organism>
<dbReference type="Proteomes" id="UP000606044">
    <property type="component" value="Unassembled WGS sequence"/>
</dbReference>
<dbReference type="InterPro" id="IPR036388">
    <property type="entry name" value="WH-like_DNA-bd_sf"/>
</dbReference>
<dbReference type="GO" id="GO:0003677">
    <property type="term" value="F:DNA binding"/>
    <property type="evidence" value="ECO:0007669"/>
    <property type="project" value="UniProtKB-KW"/>
</dbReference>
<dbReference type="GO" id="GO:0003700">
    <property type="term" value="F:DNA-binding transcription factor activity"/>
    <property type="evidence" value="ECO:0007669"/>
    <property type="project" value="InterPro"/>
</dbReference>
<feature type="domain" description="HTH gntR-type" evidence="5">
    <location>
        <begin position="55"/>
        <end position="122"/>
    </location>
</feature>
<evidence type="ECO:0000259" key="5">
    <source>
        <dbReference type="PROSITE" id="PS50949"/>
    </source>
</evidence>
<keyword evidence="3" id="KW-0804">Transcription</keyword>
<reference evidence="6" key="2">
    <citation type="submission" date="2020-09" db="EMBL/GenBank/DDBJ databases">
        <authorList>
            <person name="Sun Q."/>
            <person name="Sedlacek I."/>
        </authorList>
    </citation>
    <scope>NUCLEOTIDE SEQUENCE</scope>
    <source>
        <strain evidence="6">CCM 7897</strain>
    </source>
</reference>
<dbReference type="Gene3D" id="1.10.10.10">
    <property type="entry name" value="Winged helix-like DNA-binding domain superfamily/Winged helix DNA-binding domain"/>
    <property type="match status" value="1"/>
</dbReference>
<dbReference type="EMBL" id="BMCT01000007">
    <property type="protein sequence ID" value="GGF77841.1"/>
    <property type="molecule type" value="Genomic_DNA"/>
</dbReference>
<dbReference type="CDD" id="cd07377">
    <property type="entry name" value="WHTH_GntR"/>
    <property type="match status" value="1"/>
</dbReference>
<dbReference type="PRINTS" id="PR00035">
    <property type="entry name" value="HTHGNTR"/>
</dbReference>
<name>A0A917FHA1_9HYPH</name>
<evidence type="ECO:0000256" key="2">
    <source>
        <dbReference type="ARBA" id="ARBA00023125"/>
    </source>
</evidence>
<dbReference type="SMART" id="SM00345">
    <property type="entry name" value="HTH_GNTR"/>
    <property type="match status" value="1"/>
</dbReference>
<dbReference type="InterPro" id="IPR036390">
    <property type="entry name" value="WH_DNA-bd_sf"/>
</dbReference>
<protein>
    <submittedName>
        <fullName evidence="6">Transcriptional regulator</fullName>
    </submittedName>
</protein>
<dbReference type="Pfam" id="PF00392">
    <property type="entry name" value="GntR"/>
    <property type="match status" value="1"/>
</dbReference>
<comment type="caution">
    <text evidence="6">The sequence shown here is derived from an EMBL/GenBank/DDBJ whole genome shotgun (WGS) entry which is preliminary data.</text>
</comment>
<dbReference type="InterPro" id="IPR008920">
    <property type="entry name" value="TF_FadR/GntR_C"/>
</dbReference>
<evidence type="ECO:0000313" key="7">
    <source>
        <dbReference type="Proteomes" id="UP000606044"/>
    </source>
</evidence>
<evidence type="ECO:0000313" key="6">
    <source>
        <dbReference type="EMBL" id="GGF77841.1"/>
    </source>
</evidence>
<dbReference type="SUPFAM" id="SSF48008">
    <property type="entry name" value="GntR ligand-binding domain-like"/>
    <property type="match status" value="1"/>
</dbReference>
<proteinExistence type="predicted"/>
<dbReference type="SMART" id="SM00895">
    <property type="entry name" value="FCD"/>
    <property type="match status" value="1"/>
</dbReference>
<dbReference type="SUPFAM" id="SSF46785">
    <property type="entry name" value="Winged helix' DNA-binding domain"/>
    <property type="match status" value="1"/>
</dbReference>
<keyword evidence="2" id="KW-0238">DNA-binding</keyword>
<dbReference type="InterPro" id="IPR000524">
    <property type="entry name" value="Tscrpt_reg_HTH_GntR"/>
</dbReference>
<keyword evidence="7" id="KW-1185">Reference proteome</keyword>
<dbReference type="PANTHER" id="PTHR43537:SF50">
    <property type="entry name" value="TRANSCRIPTIONAL REGULATORY PROTEIN"/>
    <property type="match status" value="1"/>
</dbReference>
<dbReference type="AlphaFoldDB" id="A0A917FHA1"/>
<gene>
    <name evidence="6" type="ORF">GCM10007301_42230</name>
</gene>
<dbReference type="Gene3D" id="1.20.120.530">
    <property type="entry name" value="GntR ligand-binding domain-like"/>
    <property type="match status" value="1"/>
</dbReference>
<dbReference type="PROSITE" id="PS50949">
    <property type="entry name" value="HTH_GNTR"/>
    <property type="match status" value="1"/>
</dbReference>
<dbReference type="InterPro" id="IPR011711">
    <property type="entry name" value="GntR_C"/>
</dbReference>
<dbReference type="Pfam" id="PF07729">
    <property type="entry name" value="FCD"/>
    <property type="match status" value="1"/>
</dbReference>
<feature type="region of interest" description="Disordered" evidence="4">
    <location>
        <begin position="1"/>
        <end position="33"/>
    </location>
</feature>
<keyword evidence="1" id="KW-0805">Transcription regulation</keyword>
<sequence length="267" mass="29814">MSNMTKKQSESGIAELSGTFEEPAAKPVRTKARMRFKPARLKLSTQEASRPLQTASLHGQLLARLREMVLDGELRPGSPLPERMLCETFGVSRTPLREAFKVLATEGLIALRPHRTPVVTPVDRQEIGHVFELMEALDGLAGRLACRHATADELAKLEAMHADLVRFHHAEQRNDYFRQNQEIHAEITRLARNPVLLASWTAVNAKIYRARAQANYDHARWDASLAEHEAFMTRLRARDAEGFAAALAEHTRVTGIAVLGNLSETAE</sequence>
<reference evidence="6" key="1">
    <citation type="journal article" date="2014" name="Int. J. Syst. Evol. Microbiol.">
        <title>Complete genome sequence of Corynebacterium casei LMG S-19264T (=DSM 44701T), isolated from a smear-ripened cheese.</title>
        <authorList>
            <consortium name="US DOE Joint Genome Institute (JGI-PGF)"/>
            <person name="Walter F."/>
            <person name="Albersmeier A."/>
            <person name="Kalinowski J."/>
            <person name="Ruckert C."/>
        </authorList>
    </citation>
    <scope>NUCLEOTIDE SEQUENCE</scope>
    <source>
        <strain evidence="6">CCM 7897</strain>
    </source>
</reference>
<accession>A0A917FHA1</accession>
<evidence type="ECO:0000256" key="1">
    <source>
        <dbReference type="ARBA" id="ARBA00023015"/>
    </source>
</evidence>
<dbReference type="PANTHER" id="PTHR43537">
    <property type="entry name" value="TRANSCRIPTIONAL REGULATOR, GNTR FAMILY"/>
    <property type="match status" value="1"/>
</dbReference>